<dbReference type="UniPathway" id="UPA00619">
    <property type="reaction ID" value="UER00676"/>
</dbReference>
<comment type="function">
    <text evidence="7">Thiolesterase that catalyzes the hydrolysis of S-D-lactoyl-glutathione to form glutathione and D-lactic acid.</text>
</comment>
<dbReference type="GO" id="GO:0004416">
    <property type="term" value="F:hydroxyacylglutathione hydrolase activity"/>
    <property type="evidence" value="ECO:0007669"/>
    <property type="project" value="UniProtKB-UniRule"/>
</dbReference>
<dbReference type="SUPFAM" id="SSF56281">
    <property type="entry name" value="Metallo-hydrolase/oxidoreductase"/>
    <property type="match status" value="1"/>
</dbReference>
<keyword evidence="5 7" id="KW-0378">Hydrolase</keyword>
<dbReference type="Pfam" id="PF00753">
    <property type="entry name" value="Lactamase_B"/>
    <property type="match status" value="1"/>
</dbReference>
<comment type="pathway">
    <text evidence="2 7">Secondary metabolite metabolism; methylglyoxal degradation; (R)-lactate from methylglyoxal: step 2/2.</text>
</comment>
<evidence type="ECO:0000256" key="5">
    <source>
        <dbReference type="ARBA" id="ARBA00022801"/>
    </source>
</evidence>
<comment type="catalytic activity">
    <reaction evidence="1 7">
        <text>an S-(2-hydroxyacyl)glutathione + H2O = a 2-hydroxy carboxylate + glutathione + H(+)</text>
        <dbReference type="Rhea" id="RHEA:21864"/>
        <dbReference type="ChEBI" id="CHEBI:15377"/>
        <dbReference type="ChEBI" id="CHEBI:15378"/>
        <dbReference type="ChEBI" id="CHEBI:57925"/>
        <dbReference type="ChEBI" id="CHEBI:58896"/>
        <dbReference type="ChEBI" id="CHEBI:71261"/>
        <dbReference type="EC" id="3.1.2.6"/>
    </reaction>
</comment>
<comment type="caution">
    <text evidence="9">The sequence shown here is derived from an EMBL/GenBank/DDBJ whole genome shotgun (WGS) entry which is preliminary data.</text>
</comment>
<dbReference type="InterPro" id="IPR001279">
    <property type="entry name" value="Metallo-B-lactamas"/>
</dbReference>
<dbReference type="PIRSF" id="PIRSF005457">
    <property type="entry name" value="Glx"/>
    <property type="match status" value="1"/>
</dbReference>
<evidence type="ECO:0000256" key="7">
    <source>
        <dbReference type="HAMAP-Rule" id="MF_01374"/>
    </source>
</evidence>
<organism evidence="9 10">
    <name type="scientific">Yoonia ponticola</name>
    <dbReference type="NCBI Taxonomy" id="1524255"/>
    <lineage>
        <taxon>Bacteria</taxon>
        <taxon>Pseudomonadati</taxon>
        <taxon>Pseudomonadota</taxon>
        <taxon>Alphaproteobacteria</taxon>
        <taxon>Rhodobacterales</taxon>
        <taxon>Paracoccaceae</taxon>
        <taxon>Yoonia</taxon>
    </lineage>
</organism>
<dbReference type="Pfam" id="PF16123">
    <property type="entry name" value="HAGH_C"/>
    <property type="match status" value="1"/>
</dbReference>
<keyword evidence="4 7" id="KW-0479">Metal-binding</keyword>
<evidence type="ECO:0000313" key="10">
    <source>
        <dbReference type="Proteomes" id="UP000535415"/>
    </source>
</evidence>
<dbReference type="SMART" id="SM00849">
    <property type="entry name" value="Lactamase_B"/>
    <property type="match status" value="1"/>
</dbReference>
<dbReference type="HAMAP" id="MF_01374">
    <property type="entry name" value="Glyoxalase_2"/>
    <property type="match status" value="1"/>
</dbReference>
<name>A0A7W9BMD6_9RHOB</name>
<evidence type="ECO:0000313" key="9">
    <source>
        <dbReference type="EMBL" id="MBB5723141.1"/>
    </source>
</evidence>
<accession>A0A7W9BMD6</accession>
<dbReference type="InterPro" id="IPR036866">
    <property type="entry name" value="RibonucZ/Hydroxyglut_hydro"/>
</dbReference>
<dbReference type="Gene3D" id="3.60.15.10">
    <property type="entry name" value="Ribonuclease Z/Hydroxyacylglutathione hydrolase-like"/>
    <property type="match status" value="1"/>
</dbReference>
<dbReference type="NCBIfam" id="TIGR03413">
    <property type="entry name" value="GSH_gloB"/>
    <property type="match status" value="1"/>
</dbReference>
<dbReference type="GO" id="GO:0019243">
    <property type="term" value="P:methylglyoxal catabolic process to D-lactate via S-lactoyl-glutathione"/>
    <property type="evidence" value="ECO:0007669"/>
    <property type="project" value="UniProtKB-UniRule"/>
</dbReference>
<dbReference type="AlphaFoldDB" id="A0A7W9BMD6"/>
<feature type="binding site" evidence="7">
    <location>
        <position position="133"/>
    </location>
    <ligand>
        <name>Zn(2+)</name>
        <dbReference type="ChEBI" id="CHEBI:29105"/>
        <label>2</label>
    </ligand>
</feature>
<protein>
    <recommendedName>
        <fullName evidence="7">Hydroxyacylglutathione hydrolase</fullName>
        <ecNumber evidence="7">3.1.2.6</ecNumber>
    </recommendedName>
    <alternativeName>
        <fullName evidence="7">Glyoxalase II</fullName>
        <shortName evidence="7">Glx II</shortName>
    </alternativeName>
</protein>
<evidence type="ECO:0000256" key="2">
    <source>
        <dbReference type="ARBA" id="ARBA00004963"/>
    </source>
</evidence>
<comment type="subunit">
    <text evidence="7">Monomer.</text>
</comment>
<reference evidence="9 10" key="1">
    <citation type="submission" date="2020-08" db="EMBL/GenBank/DDBJ databases">
        <title>Genomic Encyclopedia of Type Strains, Phase IV (KMG-IV): sequencing the most valuable type-strain genomes for metagenomic binning, comparative biology and taxonomic classification.</title>
        <authorList>
            <person name="Goeker M."/>
        </authorList>
    </citation>
    <scope>NUCLEOTIDE SEQUENCE [LARGE SCALE GENOMIC DNA]</scope>
    <source>
        <strain evidence="9 10">DSM 101064</strain>
    </source>
</reference>
<dbReference type="EC" id="3.1.2.6" evidence="7"/>
<evidence type="ECO:0000256" key="6">
    <source>
        <dbReference type="ARBA" id="ARBA00022833"/>
    </source>
</evidence>
<evidence type="ECO:0000256" key="4">
    <source>
        <dbReference type="ARBA" id="ARBA00022723"/>
    </source>
</evidence>
<comment type="similarity">
    <text evidence="3 7">Belongs to the metallo-beta-lactamase superfamily. Glyoxalase II family.</text>
</comment>
<dbReference type="InterPro" id="IPR032282">
    <property type="entry name" value="HAGH_C"/>
</dbReference>
<feature type="binding site" evidence="7">
    <location>
        <position position="60"/>
    </location>
    <ligand>
        <name>Zn(2+)</name>
        <dbReference type="ChEBI" id="CHEBI:29105"/>
        <label>2</label>
    </ligand>
</feature>
<proteinExistence type="inferred from homology"/>
<feature type="binding site" evidence="7">
    <location>
        <position position="114"/>
    </location>
    <ligand>
        <name>Zn(2+)</name>
        <dbReference type="ChEBI" id="CHEBI:29105"/>
        <label>1</label>
    </ligand>
</feature>
<dbReference type="PANTHER" id="PTHR43705:SF1">
    <property type="entry name" value="HYDROXYACYLGLUTATHIONE HYDROLASE GLOB"/>
    <property type="match status" value="1"/>
</dbReference>
<comment type="cofactor">
    <cofactor evidence="7">
        <name>Zn(2+)</name>
        <dbReference type="ChEBI" id="CHEBI:29105"/>
    </cofactor>
    <text evidence="7">Binds 2 Zn(2+) ions per subunit.</text>
</comment>
<keyword evidence="6 7" id="KW-0862">Zinc</keyword>
<gene>
    <name evidence="7" type="primary">gloB</name>
    <name evidence="9" type="ORF">FHS72_002778</name>
</gene>
<sequence length="255" mass="27268">MPIDVITVPCLSDNYAFVIGNSDTGEAAVVDVPEAAPINALVRDRGWTIKTVFLTHHHDDHVMGLSALDLADDAQIIGAAADQHRLPPLTQAVSEGETITLCGEPAQIIDVSGHTNGHIAAYMPTLGHAFTADSLMALGCGRLFEGTPEQMWESMLKLRALPDDTVICSGHEYTASNAKFAATIEPDNPHLMSRIKAITTARAANQPTVPSTLGLEKQTNPFLRADDPALKATIGMQSASDSAVFAEIRSRKDKF</sequence>
<dbReference type="InterPro" id="IPR035680">
    <property type="entry name" value="Clx_II_MBL"/>
</dbReference>
<dbReference type="InterPro" id="IPR017782">
    <property type="entry name" value="Hydroxyacylglutathione_Hdrlase"/>
</dbReference>
<evidence type="ECO:0000256" key="1">
    <source>
        <dbReference type="ARBA" id="ARBA00001623"/>
    </source>
</evidence>
<dbReference type="Proteomes" id="UP000535415">
    <property type="component" value="Unassembled WGS sequence"/>
</dbReference>
<feature type="binding site" evidence="7">
    <location>
        <position position="58"/>
    </location>
    <ligand>
        <name>Zn(2+)</name>
        <dbReference type="ChEBI" id="CHEBI:29105"/>
        <label>1</label>
    </ligand>
</feature>
<dbReference type="CDD" id="cd07723">
    <property type="entry name" value="hydroxyacylglutathione_hydrolase_MBL-fold"/>
    <property type="match status" value="1"/>
</dbReference>
<dbReference type="PANTHER" id="PTHR43705">
    <property type="entry name" value="HYDROXYACYLGLUTATHIONE HYDROLASE"/>
    <property type="match status" value="1"/>
</dbReference>
<feature type="binding site" evidence="7">
    <location>
        <position position="133"/>
    </location>
    <ligand>
        <name>Zn(2+)</name>
        <dbReference type="ChEBI" id="CHEBI:29105"/>
        <label>1</label>
    </ligand>
</feature>
<feature type="binding site" evidence="7">
    <location>
        <position position="61"/>
    </location>
    <ligand>
        <name>Zn(2+)</name>
        <dbReference type="ChEBI" id="CHEBI:29105"/>
        <label>2</label>
    </ligand>
</feature>
<dbReference type="RefSeq" id="WP_183530079.1">
    <property type="nucleotide sequence ID" value="NZ_JACIJM010000008.1"/>
</dbReference>
<dbReference type="EMBL" id="JACIJM010000008">
    <property type="protein sequence ID" value="MBB5723141.1"/>
    <property type="molecule type" value="Genomic_DNA"/>
</dbReference>
<evidence type="ECO:0000259" key="8">
    <source>
        <dbReference type="SMART" id="SM00849"/>
    </source>
</evidence>
<keyword evidence="10" id="KW-1185">Reference proteome</keyword>
<feature type="binding site" evidence="7">
    <location>
        <position position="56"/>
    </location>
    <ligand>
        <name>Zn(2+)</name>
        <dbReference type="ChEBI" id="CHEBI:29105"/>
        <label>1</label>
    </ligand>
</feature>
<feature type="binding site" evidence="7">
    <location>
        <position position="171"/>
    </location>
    <ligand>
        <name>Zn(2+)</name>
        <dbReference type="ChEBI" id="CHEBI:29105"/>
        <label>2</label>
    </ligand>
</feature>
<evidence type="ECO:0000256" key="3">
    <source>
        <dbReference type="ARBA" id="ARBA00006759"/>
    </source>
</evidence>
<feature type="domain" description="Metallo-beta-lactamase" evidence="8">
    <location>
        <begin position="13"/>
        <end position="171"/>
    </location>
</feature>
<dbReference type="GO" id="GO:0046872">
    <property type="term" value="F:metal ion binding"/>
    <property type="evidence" value="ECO:0007669"/>
    <property type="project" value="UniProtKB-KW"/>
</dbReference>
<dbReference type="InterPro" id="IPR050110">
    <property type="entry name" value="Glyoxalase_II_hydrolase"/>
</dbReference>